<comment type="subcellular location">
    <subcellularLocation>
        <location evidence="1">Membrane</location>
        <topology evidence="1">Multi-pass membrane protein</topology>
    </subcellularLocation>
</comment>
<organism evidence="11">
    <name type="scientific">Panicum hallii</name>
    <dbReference type="NCBI Taxonomy" id="206008"/>
    <lineage>
        <taxon>Eukaryota</taxon>
        <taxon>Viridiplantae</taxon>
        <taxon>Streptophyta</taxon>
        <taxon>Embryophyta</taxon>
        <taxon>Tracheophyta</taxon>
        <taxon>Spermatophyta</taxon>
        <taxon>Magnoliopsida</taxon>
        <taxon>Liliopsida</taxon>
        <taxon>Poales</taxon>
        <taxon>Poaceae</taxon>
        <taxon>PACMAD clade</taxon>
        <taxon>Panicoideae</taxon>
        <taxon>Panicodae</taxon>
        <taxon>Paniceae</taxon>
        <taxon>Panicinae</taxon>
        <taxon>Panicum</taxon>
        <taxon>Panicum sect. Panicum</taxon>
    </lineage>
</organism>
<feature type="region of interest" description="Disordered" evidence="8">
    <location>
        <begin position="493"/>
        <end position="525"/>
    </location>
</feature>
<sequence length="728" mass="79120">MVSSSAGQPGQQSRRRPPPTFEASASTANGAQADTFASYLEQRSVNPQHIPPVVVRLKPLKPAWCAHCNRKRLEEEEDLGAIVSAMPPNRNNGGEHIVSWSHADAAPRELALEGRSCSRCAVEIYGKARRHLRDGSPAAGSGGNTPLHQAARSGNLRMLFHLVTLLGLDAGHGRVAEALRRTNERQETALHMAVGVGDKDMVRLLLWVDPRLGQIACRCHDTSLIYLAVSQGDQNIAQQLYDASGPDANLVSSYSGPSGQNALHAAVLHGEGMTRMVLAWKKDLSTKKDQNGSTPLHFAVSVEQRTYIPRWCFRLAWLRNAPVSFQKRMVNVPAWPLLDAQPSMAYQPDNEGLFPVHVAAVTNQTAAVHVLLTECPGCVGVRDGRGRTFLHAAVQHEGSSVVRYACRRPECASIMNVQDEDGNTALHLAVAAEKLRMLCNLLTNRGVCLNLRNNKGQTALDLAMANIRKGFFYGRNRDKLIYSTLARVGAKHSSRRGDKLSGKQDSGAEAAEQAGAGELHREESAKLTDASRTLAVGSVLIATMTFGATFTRLPGDWRPGDPGGGGAPAIAGRWWFFDAFVVASALAFILSSSATVGLMYSGIAMVELPIRRKHFLFSLFLVSSSVTCLTIAFALGVYMVLAPVARGTAIAICVVSPLLLIYRNAESLQKLFAVSGPLYARMGFWVCLRWSGGAILLRLLKKFWPFVVIFGLAGHLRSHHHHQQQPRG</sequence>
<gene>
    <name evidence="11" type="ORF">PAHAL_1G308200</name>
</gene>
<dbReference type="SMART" id="SM00248">
    <property type="entry name" value="ANK"/>
    <property type="match status" value="7"/>
</dbReference>
<dbReference type="Pfam" id="PF13962">
    <property type="entry name" value="PGG"/>
    <property type="match status" value="1"/>
</dbReference>
<name>A0A2S3GRE8_9POAL</name>
<feature type="transmembrane region" description="Helical" evidence="9">
    <location>
        <begin position="574"/>
        <end position="603"/>
    </location>
</feature>
<protein>
    <recommendedName>
        <fullName evidence="10">PGG domain-containing protein</fullName>
    </recommendedName>
</protein>
<keyword evidence="3" id="KW-0677">Repeat</keyword>
<feature type="transmembrane region" description="Helical" evidence="9">
    <location>
        <begin position="644"/>
        <end position="662"/>
    </location>
</feature>
<feature type="transmembrane region" description="Helical" evidence="9">
    <location>
        <begin position="615"/>
        <end position="638"/>
    </location>
</feature>
<dbReference type="SUPFAM" id="SSF48403">
    <property type="entry name" value="Ankyrin repeat"/>
    <property type="match status" value="1"/>
</dbReference>
<dbReference type="PROSITE" id="PS50088">
    <property type="entry name" value="ANK_REPEAT"/>
    <property type="match status" value="2"/>
</dbReference>
<dbReference type="GO" id="GO:0005886">
    <property type="term" value="C:plasma membrane"/>
    <property type="evidence" value="ECO:0007669"/>
    <property type="project" value="TreeGrafter"/>
</dbReference>
<evidence type="ECO:0000313" key="11">
    <source>
        <dbReference type="EMBL" id="PAN07056.1"/>
    </source>
</evidence>
<dbReference type="InterPro" id="IPR026961">
    <property type="entry name" value="PGG_dom"/>
</dbReference>
<evidence type="ECO:0000256" key="5">
    <source>
        <dbReference type="ARBA" id="ARBA00023043"/>
    </source>
</evidence>
<keyword evidence="5 7" id="KW-0040">ANK repeat</keyword>
<proteinExistence type="predicted"/>
<dbReference type="Pfam" id="PF12796">
    <property type="entry name" value="Ank_2"/>
    <property type="match status" value="1"/>
</dbReference>
<accession>A0A2S3GRE8</accession>
<keyword evidence="2 9" id="KW-0812">Transmembrane</keyword>
<dbReference type="PROSITE" id="PS50297">
    <property type="entry name" value="ANK_REP_REGION"/>
    <property type="match status" value="2"/>
</dbReference>
<dbReference type="Proteomes" id="UP000243499">
    <property type="component" value="Chromosome 1"/>
</dbReference>
<dbReference type="InterPro" id="IPR002110">
    <property type="entry name" value="Ankyrin_rpt"/>
</dbReference>
<dbReference type="Gene3D" id="1.25.40.20">
    <property type="entry name" value="Ankyrin repeat-containing domain"/>
    <property type="match status" value="2"/>
</dbReference>
<evidence type="ECO:0000256" key="2">
    <source>
        <dbReference type="ARBA" id="ARBA00022692"/>
    </source>
</evidence>
<dbReference type="Gramene" id="PAN07056">
    <property type="protein sequence ID" value="PAN07056"/>
    <property type="gene ID" value="PAHAL_1G308200"/>
</dbReference>
<reference evidence="11" key="1">
    <citation type="submission" date="2018-04" db="EMBL/GenBank/DDBJ databases">
        <title>WGS assembly of Panicum hallii.</title>
        <authorList>
            <person name="Lovell J."/>
            <person name="Jenkins J."/>
            <person name="Lowry D."/>
            <person name="Mamidi S."/>
            <person name="Sreedasyam A."/>
            <person name="Weng X."/>
            <person name="Barry K."/>
            <person name="Bonette J."/>
            <person name="Campitelli B."/>
            <person name="Daum C."/>
            <person name="Gordon S."/>
            <person name="Gould B."/>
            <person name="Lipzen A."/>
            <person name="Macqueen A."/>
            <person name="Palacio-Mejia J."/>
            <person name="Plott C."/>
            <person name="Shakirov E."/>
            <person name="Shu S."/>
            <person name="Yoshinaga Y."/>
            <person name="Zane M."/>
            <person name="Rokhsar D."/>
            <person name="Grimwood J."/>
            <person name="Schmutz J."/>
            <person name="Juenger T."/>
        </authorList>
    </citation>
    <scope>NUCLEOTIDE SEQUENCE [LARGE SCALE GENOMIC DNA]</scope>
    <source>
        <strain evidence="11">FIL2</strain>
    </source>
</reference>
<evidence type="ECO:0000256" key="7">
    <source>
        <dbReference type="PROSITE-ProRule" id="PRU00023"/>
    </source>
</evidence>
<keyword evidence="6 9" id="KW-0472">Membrane</keyword>
<feature type="region of interest" description="Disordered" evidence="8">
    <location>
        <begin position="1"/>
        <end position="28"/>
    </location>
</feature>
<dbReference type="PANTHER" id="PTHR24186">
    <property type="entry name" value="PROTEIN PHOSPHATASE 1 REGULATORY SUBUNIT"/>
    <property type="match status" value="1"/>
</dbReference>
<evidence type="ECO:0000259" key="10">
    <source>
        <dbReference type="Pfam" id="PF13962"/>
    </source>
</evidence>
<evidence type="ECO:0000256" key="3">
    <source>
        <dbReference type="ARBA" id="ARBA00022737"/>
    </source>
</evidence>
<evidence type="ECO:0000256" key="4">
    <source>
        <dbReference type="ARBA" id="ARBA00022989"/>
    </source>
</evidence>
<dbReference type="InterPro" id="IPR036770">
    <property type="entry name" value="Ankyrin_rpt-contain_sf"/>
</dbReference>
<dbReference type="EMBL" id="CM008046">
    <property type="protein sequence ID" value="PAN07056.1"/>
    <property type="molecule type" value="Genomic_DNA"/>
</dbReference>
<feature type="compositionally biased region" description="Low complexity" evidence="8">
    <location>
        <begin position="507"/>
        <end position="517"/>
    </location>
</feature>
<keyword evidence="4 9" id="KW-1133">Transmembrane helix</keyword>
<feature type="domain" description="PGG" evidence="10">
    <location>
        <begin position="526"/>
        <end position="640"/>
    </location>
</feature>
<dbReference type="PANTHER" id="PTHR24186:SF50">
    <property type="entry name" value="ANKYRIN REPEAT-CONTAINING PROTEIN ITN1-LIKE ISOFORM X1"/>
    <property type="match status" value="1"/>
</dbReference>
<dbReference type="Pfam" id="PF13857">
    <property type="entry name" value="Ank_5"/>
    <property type="match status" value="1"/>
</dbReference>
<dbReference type="AlphaFoldDB" id="A0A2S3GRE8"/>
<evidence type="ECO:0000256" key="6">
    <source>
        <dbReference type="ARBA" id="ARBA00023136"/>
    </source>
</evidence>
<evidence type="ECO:0000256" key="8">
    <source>
        <dbReference type="SAM" id="MobiDB-lite"/>
    </source>
</evidence>
<evidence type="ECO:0000256" key="9">
    <source>
        <dbReference type="SAM" id="Phobius"/>
    </source>
</evidence>
<feature type="repeat" description="ANK" evidence="7">
    <location>
        <begin position="142"/>
        <end position="163"/>
    </location>
</feature>
<feature type="compositionally biased region" description="Low complexity" evidence="8">
    <location>
        <begin position="1"/>
        <end position="12"/>
    </location>
</feature>
<feature type="repeat" description="ANK" evidence="7">
    <location>
        <begin position="421"/>
        <end position="454"/>
    </location>
</feature>
<evidence type="ECO:0000256" key="1">
    <source>
        <dbReference type="ARBA" id="ARBA00004141"/>
    </source>
</evidence>